<dbReference type="Proteomes" id="UP000371041">
    <property type="component" value="Chromosome"/>
</dbReference>
<feature type="transmembrane region" description="Helical" evidence="1">
    <location>
        <begin position="39"/>
        <end position="57"/>
    </location>
</feature>
<keyword evidence="1" id="KW-0472">Membrane</keyword>
<keyword evidence="1" id="KW-1133">Transmembrane helix</keyword>
<sequence length="99" mass="10615">MNERSDRRARAAVHVPFGVVAFVVLVALLRVAMQHWREGATLLGGALVLAAVLRAVFSPDQVGLLGIRSRAVDILLYSGLGTLVLFLAFTIEGGPLDFD</sequence>
<dbReference type="EMBL" id="CP045929">
    <property type="protein sequence ID" value="QGK71422.1"/>
    <property type="molecule type" value="Genomic_DNA"/>
</dbReference>
<gene>
    <name evidence="2" type="ORF">GIY23_19610</name>
</gene>
<organism evidence="2 3">
    <name type="scientific">Allosaccharopolyspora coralli</name>
    <dbReference type="NCBI Taxonomy" id="2665642"/>
    <lineage>
        <taxon>Bacteria</taxon>
        <taxon>Bacillati</taxon>
        <taxon>Actinomycetota</taxon>
        <taxon>Actinomycetes</taxon>
        <taxon>Pseudonocardiales</taxon>
        <taxon>Pseudonocardiaceae</taxon>
        <taxon>Allosaccharopolyspora</taxon>
    </lineage>
</organism>
<protein>
    <submittedName>
        <fullName evidence="2">DUF3017 domain-containing protein</fullName>
    </submittedName>
</protein>
<feature type="transmembrane region" description="Helical" evidence="1">
    <location>
        <begin position="69"/>
        <end position="91"/>
    </location>
</feature>
<dbReference type="Pfam" id="PF11222">
    <property type="entry name" value="DUF3017"/>
    <property type="match status" value="1"/>
</dbReference>
<name>A0A5Q3QAA9_9PSEU</name>
<evidence type="ECO:0000256" key="1">
    <source>
        <dbReference type="SAM" id="Phobius"/>
    </source>
</evidence>
<reference evidence="3" key="1">
    <citation type="submission" date="2019-11" db="EMBL/GenBank/DDBJ databases">
        <title>The complete genome sequence of Saccharopolyspora sp. E2A.</title>
        <authorList>
            <person name="Zhang G."/>
        </authorList>
    </citation>
    <scope>NUCLEOTIDE SEQUENCE [LARGE SCALE GENOMIC DNA]</scope>
    <source>
        <strain evidence="3">E2A</strain>
    </source>
</reference>
<feature type="transmembrane region" description="Helical" evidence="1">
    <location>
        <begin position="12"/>
        <end position="33"/>
    </location>
</feature>
<accession>A0A5Q3QAA9</accession>
<proteinExistence type="predicted"/>
<evidence type="ECO:0000313" key="3">
    <source>
        <dbReference type="Proteomes" id="UP000371041"/>
    </source>
</evidence>
<keyword evidence="3" id="KW-1185">Reference proteome</keyword>
<dbReference type="RefSeq" id="WP_154077998.1">
    <property type="nucleotide sequence ID" value="NZ_CP045929.1"/>
</dbReference>
<evidence type="ECO:0000313" key="2">
    <source>
        <dbReference type="EMBL" id="QGK71422.1"/>
    </source>
</evidence>
<dbReference type="InterPro" id="IPR021385">
    <property type="entry name" value="DUF3017"/>
</dbReference>
<keyword evidence="1" id="KW-0812">Transmembrane</keyword>
<dbReference type="AlphaFoldDB" id="A0A5Q3QAA9"/>
<dbReference type="KEGG" id="sace:GIY23_19610"/>